<feature type="domain" description="AB hydrolase-1" evidence="4">
    <location>
        <begin position="62"/>
        <end position="332"/>
    </location>
</feature>
<evidence type="ECO:0000259" key="4">
    <source>
        <dbReference type="Pfam" id="PF00561"/>
    </source>
</evidence>
<dbReference type="InterPro" id="IPR000073">
    <property type="entry name" value="AB_hydrolase_1"/>
</dbReference>
<dbReference type="OrthoDB" id="812569at2"/>
<dbReference type="PANTHER" id="PTHR43201">
    <property type="entry name" value="ACYL-COA SYNTHETASE"/>
    <property type="match status" value="1"/>
</dbReference>
<dbReference type="InterPro" id="IPR000873">
    <property type="entry name" value="AMP-dep_synth/lig_dom"/>
</dbReference>
<dbReference type="SUPFAM" id="SSF53474">
    <property type="entry name" value="alpha/beta-Hydrolases"/>
    <property type="match status" value="1"/>
</dbReference>
<sequence>MPHIPAAPAALPPHEQLPGWDAAWSRLVTVRSAADPDGVSRTLHVADTGPLLDALGADVVGTIVAVHGNPTWSYLWRSLLTETVRRARRGQQAWRVVAPDQLDMGFSERLEHPANPTPSEMGRARSTYRALRDRVDDLEALLAELGITAQAEAGHPVITLGHDWGGVVSLGWAGRHRDVVAGVSTLNTAVHQPPQASLPAPLQAALAGPVLPASTVATDAFIAVTTSLAKPSLAPEVRAAYHLPYPDAARRGGVGGFVADIPADPAHGSHAELTRVSDGVSALGAAGVPALIQWGADDPVFLDRYLDDLRDRLPAARVHRYEEAGHLLIDDRDVVTPLLTWAQLLIAGQLDDPASGLPGPRPHADDDAPTTSSHPVLGVTGRAVELELADADSDADRGDGATAPAAGGVPRLWDRLEDWGAPGSAMREYTALVDMAGAASSRALVGARRRPVAVGWGEFQETVSAMATGLWEAGMRPGDRVSMLVPPGRDLSAALYAVLRVGGVAVVADQGLGITGMTRAMKSARPRWIIGQTPGLTLARAQSWPGTRISVATLAAPQRTLLDVSDSLYAMVERHRDPAASGPRDAAGAPLAEPALAADAAVLFTSGSTGPAKGVVYTHERLGRLVQMIGRTLDIRPGASLLAGFAPFALLGPALGAVSVTPVMDVTKPATLTASALADAAIAGQSSVMFASPAALANVVQTAGDLTREQRAALAGVRQLLSAGAPVHPALLRQLSAVLPHAEVHTPYGMTEGLLLSDIDGEEIQRLRRAPDAGVCVGRPLPGVEFRIAPLLEDGTAEEVTLDAATGHGVLGEFVVSAPHLKDRYDALWATDQQSKRDGLVRRDGRVWHRTADVGHFDAEGRVWIEGRLQHVLTTPDGPLAPGGPERIVDALGPVRRSAVVGTGPAGTQAVVVVVEAAVPANRPARRAGHHRDGRPKQGLAPTALAASVRAALDPLPVAAVLVADEVPTDIRHNSKIDRPRVARWATDVLAGGSVGGL</sequence>
<evidence type="ECO:0000256" key="2">
    <source>
        <dbReference type="ARBA" id="ARBA00022598"/>
    </source>
</evidence>
<dbReference type="AlphaFoldDB" id="A0A4Y8X0L0"/>
<dbReference type="PANTHER" id="PTHR43201:SF5">
    <property type="entry name" value="MEDIUM-CHAIN ACYL-COA LIGASE ACSF2, MITOCHONDRIAL"/>
    <property type="match status" value="1"/>
</dbReference>
<dbReference type="Proteomes" id="UP000560081">
    <property type="component" value="Unassembled WGS sequence"/>
</dbReference>
<dbReference type="Gene3D" id="3.40.50.1820">
    <property type="entry name" value="alpha/beta hydrolase"/>
    <property type="match status" value="1"/>
</dbReference>
<evidence type="ECO:0000313" key="5">
    <source>
        <dbReference type="EMBL" id="MBB4882516.1"/>
    </source>
</evidence>
<evidence type="ECO:0000313" key="6">
    <source>
        <dbReference type="Proteomes" id="UP000560081"/>
    </source>
</evidence>
<dbReference type="Pfam" id="PF00501">
    <property type="entry name" value="AMP-binding"/>
    <property type="match status" value="1"/>
</dbReference>
<protein>
    <submittedName>
        <fullName evidence="5">Acyl-coenzyme A synthetase/AMP-(Fatty) acid ligase/pimeloyl-ACP methyl ester carboxylesterase</fullName>
    </submittedName>
</protein>
<gene>
    <name evidence="5" type="ORF">BJ976_000867</name>
</gene>
<dbReference type="InterPro" id="IPR029058">
    <property type="entry name" value="AB_hydrolase_fold"/>
</dbReference>
<evidence type="ECO:0000259" key="3">
    <source>
        <dbReference type="Pfam" id="PF00501"/>
    </source>
</evidence>
<dbReference type="InterPro" id="IPR020845">
    <property type="entry name" value="AMP-binding_CS"/>
</dbReference>
<dbReference type="PROSITE" id="PS00455">
    <property type="entry name" value="AMP_BINDING"/>
    <property type="match status" value="1"/>
</dbReference>
<comment type="caution">
    <text evidence="5">The sequence shown here is derived from an EMBL/GenBank/DDBJ whole genome shotgun (WGS) entry which is preliminary data.</text>
</comment>
<feature type="domain" description="AMP-dependent synthetase/ligase" evidence="3">
    <location>
        <begin position="442"/>
        <end position="821"/>
    </location>
</feature>
<dbReference type="InterPro" id="IPR042099">
    <property type="entry name" value="ANL_N_sf"/>
</dbReference>
<dbReference type="EMBL" id="JACHMC010000001">
    <property type="protein sequence ID" value="MBB4882516.1"/>
    <property type="molecule type" value="Genomic_DNA"/>
</dbReference>
<keyword evidence="2 5" id="KW-0436">Ligase</keyword>
<accession>A0A4Y8X0L0</accession>
<name>A0A4Y8X0L0_9MICC</name>
<dbReference type="Pfam" id="PF00561">
    <property type="entry name" value="Abhydrolase_1"/>
    <property type="match status" value="1"/>
</dbReference>
<dbReference type="GO" id="GO:0031956">
    <property type="term" value="F:medium-chain fatty acid-CoA ligase activity"/>
    <property type="evidence" value="ECO:0007669"/>
    <property type="project" value="TreeGrafter"/>
</dbReference>
<keyword evidence="6" id="KW-1185">Reference proteome</keyword>
<evidence type="ECO:0000256" key="1">
    <source>
        <dbReference type="ARBA" id="ARBA00006432"/>
    </source>
</evidence>
<proteinExistence type="inferred from homology"/>
<dbReference type="GO" id="GO:0006631">
    <property type="term" value="P:fatty acid metabolic process"/>
    <property type="evidence" value="ECO:0007669"/>
    <property type="project" value="TreeGrafter"/>
</dbReference>
<dbReference type="Gene3D" id="3.40.50.12780">
    <property type="entry name" value="N-terminal domain of ligase-like"/>
    <property type="match status" value="1"/>
</dbReference>
<comment type="similarity">
    <text evidence="1">Belongs to the ATP-dependent AMP-binding enzyme family.</text>
</comment>
<organism evidence="5 6">
    <name type="scientific">Micrococcus flavus</name>
    <dbReference type="NCBI Taxonomy" id="384602"/>
    <lineage>
        <taxon>Bacteria</taxon>
        <taxon>Bacillati</taxon>
        <taxon>Actinomycetota</taxon>
        <taxon>Actinomycetes</taxon>
        <taxon>Micrococcales</taxon>
        <taxon>Micrococcaceae</taxon>
        <taxon>Micrococcus</taxon>
    </lineage>
</organism>
<dbReference type="RefSeq" id="WP_135030236.1">
    <property type="nucleotide sequence ID" value="NZ_BMLA01000001.1"/>
</dbReference>
<reference evidence="5 6" key="1">
    <citation type="submission" date="2020-08" db="EMBL/GenBank/DDBJ databases">
        <title>Sequencing the genomes of 1000 actinobacteria strains.</title>
        <authorList>
            <person name="Klenk H.-P."/>
        </authorList>
    </citation>
    <scope>NUCLEOTIDE SEQUENCE [LARGE SCALE GENOMIC DNA]</scope>
    <source>
        <strain evidence="5 6">DSM 19079</strain>
    </source>
</reference>
<dbReference type="SUPFAM" id="SSF56801">
    <property type="entry name" value="Acetyl-CoA synthetase-like"/>
    <property type="match status" value="1"/>
</dbReference>